<evidence type="ECO:0000256" key="7">
    <source>
        <dbReference type="ARBA" id="ARBA00022723"/>
    </source>
</evidence>
<keyword evidence="7" id="KW-0479">Metal-binding</keyword>
<keyword evidence="3" id="KW-0963">Cytoplasm</keyword>
<dbReference type="GO" id="GO:0042054">
    <property type="term" value="F:histone methyltransferase activity"/>
    <property type="evidence" value="ECO:0007669"/>
    <property type="project" value="TreeGrafter"/>
</dbReference>
<keyword evidence="8" id="KW-0863">Zinc-finger</keyword>
<comment type="subcellular location">
    <subcellularLocation>
        <location evidence="1">Cytoplasm</location>
        <location evidence="1">Cytosol</location>
    </subcellularLocation>
</comment>
<evidence type="ECO:0000256" key="4">
    <source>
        <dbReference type="ARBA" id="ARBA00022603"/>
    </source>
</evidence>
<dbReference type="PANTHER" id="PTHR11006:SF53">
    <property type="entry name" value="PROTEIN ARGININE N-METHYLTRANSFERASE 3"/>
    <property type="match status" value="1"/>
</dbReference>
<dbReference type="SUPFAM" id="SSF57667">
    <property type="entry name" value="beta-beta-alpha zinc fingers"/>
    <property type="match status" value="1"/>
</dbReference>
<feature type="region of interest" description="Disordered" evidence="13">
    <location>
        <begin position="189"/>
        <end position="211"/>
    </location>
</feature>
<feature type="domain" description="Protein arginine N-methyltransferase 3-like C2H2 zinc finger" evidence="14">
    <location>
        <begin position="68"/>
        <end position="115"/>
    </location>
</feature>
<dbReference type="EC" id="2.1.1.319" evidence="2"/>
<sequence length="526" mass="61139">MSRLLTSERVYADSESDEDIHNEEDYDEEEDDFENIPVKGLFSDKTYANVREMFKSEFEENKFNLVHLVNKLNMNQIDYIKMINYIRTQRPSPSELEGLVKNESELPWVNDSFMKTILEDDPALQFDVEEDLDLLDFGTEINNNETKQVSELQNIKKMYQNTIKEKDSKIEELMELVNKLRNVATNLLNHKETRRNSESGSETESDNDDSVYVNSYSNYSIHLEMLQDQVRTEGYMKAILDNKDLFRDKVVLDVGCGSGILSLFAAKAGAKKVIAVDMSEILNKAVLISKENEYEDKIVFLKGKMEEVKLPVDQVDIIISEWMGYFLLFESMLDSVLFARDKYLNKETGVVLPNFFDMHLFAVSDMETYDRTVNFWSNVYGFKMNVMRKVVCKDAQIQVIDKDKVVSDLFKFKDIDCMNVKVKDISKFSVDFSLKIIQDAILTGLGSSFDTYFNHSSLQNKSSFSTSPFHKETHWQQTLFQFEEPINAKKDDVITGKITCYKNPNYLRSYCVELNVLDRLYTYKVE</sequence>
<organism evidence="16 17">
    <name type="scientific">Brachionus calyciflorus</name>
    <dbReference type="NCBI Taxonomy" id="104777"/>
    <lineage>
        <taxon>Eukaryota</taxon>
        <taxon>Metazoa</taxon>
        <taxon>Spiralia</taxon>
        <taxon>Gnathifera</taxon>
        <taxon>Rotifera</taxon>
        <taxon>Eurotatoria</taxon>
        <taxon>Monogononta</taxon>
        <taxon>Pseudotrocha</taxon>
        <taxon>Ploima</taxon>
        <taxon>Brachionidae</taxon>
        <taxon>Brachionus</taxon>
    </lineage>
</organism>
<dbReference type="GO" id="GO:0008270">
    <property type="term" value="F:zinc ion binding"/>
    <property type="evidence" value="ECO:0007669"/>
    <property type="project" value="UniProtKB-KW"/>
</dbReference>
<comment type="catalytic activity">
    <reaction evidence="11">
        <text>L-arginyl-[protein] + S-adenosyl-L-methionine = N(omega)-methyl-L-arginyl-[protein] + S-adenosyl-L-homocysteine + H(+)</text>
        <dbReference type="Rhea" id="RHEA:48100"/>
        <dbReference type="Rhea" id="RHEA-COMP:10532"/>
        <dbReference type="Rhea" id="RHEA-COMP:11990"/>
        <dbReference type="ChEBI" id="CHEBI:15378"/>
        <dbReference type="ChEBI" id="CHEBI:29965"/>
        <dbReference type="ChEBI" id="CHEBI:57856"/>
        <dbReference type="ChEBI" id="CHEBI:59789"/>
        <dbReference type="ChEBI" id="CHEBI:65280"/>
    </reaction>
    <physiologicalReaction direction="left-to-right" evidence="11">
        <dbReference type="Rhea" id="RHEA:48101"/>
    </physiologicalReaction>
</comment>
<keyword evidence="17" id="KW-1185">Reference proteome</keyword>
<dbReference type="InterPro" id="IPR049482">
    <property type="entry name" value="ANM3-like_C2H2_Zf"/>
</dbReference>
<dbReference type="Pfam" id="PF06325">
    <property type="entry name" value="PrmA"/>
    <property type="match status" value="1"/>
</dbReference>
<dbReference type="GO" id="GO:0032259">
    <property type="term" value="P:methylation"/>
    <property type="evidence" value="ECO:0007669"/>
    <property type="project" value="UniProtKB-KW"/>
</dbReference>
<evidence type="ECO:0000259" key="14">
    <source>
        <dbReference type="Pfam" id="PF21137"/>
    </source>
</evidence>
<evidence type="ECO:0000313" key="17">
    <source>
        <dbReference type="Proteomes" id="UP000663879"/>
    </source>
</evidence>
<dbReference type="SUPFAM" id="SSF53335">
    <property type="entry name" value="S-adenosyl-L-methionine-dependent methyltransferases"/>
    <property type="match status" value="1"/>
</dbReference>
<dbReference type="Pfam" id="PF22528">
    <property type="entry name" value="PRMT_C"/>
    <property type="match status" value="1"/>
</dbReference>
<dbReference type="InterPro" id="IPR025799">
    <property type="entry name" value="Arg_MeTrfase"/>
</dbReference>
<dbReference type="GO" id="GO:0005829">
    <property type="term" value="C:cytosol"/>
    <property type="evidence" value="ECO:0007669"/>
    <property type="project" value="UniProtKB-SubCell"/>
</dbReference>
<keyword evidence="5 12" id="KW-0808">Transferase</keyword>
<dbReference type="Pfam" id="PF21137">
    <property type="entry name" value="ANM3_C2H2_Zf"/>
    <property type="match status" value="1"/>
</dbReference>
<name>A0A813TLU3_9BILA</name>
<evidence type="ECO:0000256" key="5">
    <source>
        <dbReference type="ARBA" id="ARBA00022679"/>
    </source>
</evidence>
<comment type="caution">
    <text evidence="16">The sequence shown here is derived from an EMBL/GenBank/DDBJ whole genome shotgun (WGS) entry which is preliminary data.</text>
</comment>
<evidence type="ECO:0000256" key="2">
    <source>
        <dbReference type="ARBA" id="ARBA00011925"/>
    </source>
</evidence>
<evidence type="ECO:0000259" key="15">
    <source>
        <dbReference type="Pfam" id="PF22528"/>
    </source>
</evidence>
<keyword evidence="6 12" id="KW-0949">S-adenosyl-L-methionine</keyword>
<comment type="catalytic activity">
    <reaction evidence="10">
        <text>L-arginyl-[protein] + 2 S-adenosyl-L-methionine = N(omega),N(omega)-dimethyl-L-arginyl-[protein] + 2 S-adenosyl-L-homocysteine + 2 H(+)</text>
        <dbReference type="Rhea" id="RHEA:48096"/>
        <dbReference type="Rhea" id="RHEA-COMP:10532"/>
        <dbReference type="Rhea" id="RHEA-COMP:11991"/>
        <dbReference type="ChEBI" id="CHEBI:15378"/>
        <dbReference type="ChEBI" id="CHEBI:29965"/>
        <dbReference type="ChEBI" id="CHEBI:57856"/>
        <dbReference type="ChEBI" id="CHEBI:59789"/>
        <dbReference type="ChEBI" id="CHEBI:61897"/>
        <dbReference type="EC" id="2.1.1.319"/>
    </reaction>
    <physiologicalReaction direction="left-to-right" evidence="10">
        <dbReference type="Rhea" id="RHEA:48097"/>
    </physiologicalReaction>
</comment>
<dbReference type="PANTHER" id="PTHR11006">
    <property type="entry name" value="PROTEIN ARGININE N-METHYLTRANSFERASE"/>
    <property type="match status" value="1"/>
</dbReference>
<dbReference type="GO" id="GO:0005634">
    <property type="term" value="C:nucleus"/>
    <property type="evidence" value="ECO:0007669"/>
    <property type="project" value="TreeGrafter"/>
</dbReference>
<feature type="compositionally biased region" description="Acidic residues" evidence="13">
    <location>
        <begin position="14"/>
        <end position="31"/>
    </location>
</feature>
<dbReference type="GO" id="GO:0035242">
    <property type="term" value="F:protein-arginine omega-N asymmetric methyltransferase activity"/>
    <property type="evidence" value="ECO:0007669"/>
    <property type="project" value="UniProtKB-EC"/>
</dbReference>
<evidence type="ECO:0000256" key="11">
    <source>
        <dbReference type="ARBA" id="ARBA00049303"/>
    </source>
</evidence>
<keyword evidence="9" id="KW-0862">Zinc</keyword>
<reference evidence="16" key="1">
    <citation type="submission" date="2021-02" db="EMBL/GenBank/DDBJ databases">
        <authorList>
            <person name="Nowell W R."/>
        </authorList>
    </citation>
    <scope>NUCLEOTIDE SEQUENCE</scope>
    <source>
        <strain evidence="16">Ploen Becks lab</strain>
    </source>
</reference>
<dbReference type="OrthoDB" id="7848332at2759"/>
<dbReference type="EMBL" id="CAJNOC010000866">
    <property type="protein sequence ID" value="CAF0811547.1"/>
    <property type="molecule type" value="Genomic_DNA"/>
</dbReference>
<evidence type="ECO:0000256" key="6">
    <source>
        <dbReference type="ARBA" id="ARBA00022691"/>
    </source>
</evidence>
<dbReference type="CDD" id="cd02440">
    <property type="entry name" value="AdoMet_MTases"/>
    <property type="match status" value="1"/>
</dbReference>
<dbReference type="InterPro" id="IPR036236">
    <property type="entry name" value="Znf_C2H2_sf"/>
</dbReference>
<evidence type="ECO:0000313" key="16">
    <source>
        <dbReference type="EMBL" id="CAF0811547.1"/>
    </source>
</evidence>
<feature type="domain" description="Protein arginine N-methyltransferase" evidence="15">
    <location>
        <begin position="358"/>
        <end position="514"/>
    </location>
</feature>
<evidence type="ECO:0000256" key="1">
    <source>
        <dbReference type="ARBA" id="ARBA00004514"/>
    </source>
</evidence>
<dbReference type="AlphaFoldDB" id="A0A813TLU3"/>
<dbReference type="FunFam" id="3.40.50.150:FF:000003">
    <property type="entry name" value="Blast:Protein arginine N-methyltransferase 1"/>
    <property type="match status" value="1"/>
</dbReference>
<evidence type="ECO:0000256" key="3">
    <source>
        <dbReference type="ARBA" id="ARBA00022490"/>
    </source>
</evidence>
<evidence type="ECO:0000256" key="12">
    <source>
        <dbReference type="PROSITE-ProRule" id="PRU01015"/>
    </source>
</evidence>
<gene>
    <name evidence="16" type="ORF">OXX778_LOCUS7000</name>
</gene>
<keyword evidence="4 12" id="KW-0489">Methyltransferase</keyword>
<evidence type="ECO:0000256" key="13">
    <source>
        <dbReference type="SAM" id="MobiDB-lite"/>
    </source>
</evidence>
<accession>A0A813TLU3</accession>
<evidence type="ECO:0000256" key="8">
    <source>
        <dbReference type="ARBA" id="ARBA00022771"/>
    </source>
</evidence>
<dbReference type="InterPro" id="IPR029063">
    <property type="entry name" value="SAM-dependent_MTases_sf"/>
</dbReference>
<evidence type="ECO:0000256" key="9">
    <source>
        <dbReference type="ARBA" id="ARBA00022833"/>
    </source>
</evidence>
<protein>
    <recommendedName>
        <fullName evidence="2">type I protein arginine methyltransferase</fullName>
        <ecNumber evidence="2">2.1.1.319</ecNumber>
    </recommendedName>
</protein>
<dbReference type="Gene3D" id="2.70.160.11">
    <property type="entry name" value="Hnrnp arginine n-methyltransferase1"/>
    <property type="match status" value="1"/>
</dbReference>
<evidence type="ECO:0000256" key="10">
    <source>
        <dbReference type="ARBA" id="ARBA00047384"/>
    </source>
</evidence>
<proteinExistence type="predicted"/>
<dbReference type="PROSITE" id="PS51678">
    <property type="entry name" value="SAM_MT_PRMT"/>
    <property type="match status" value="1"/>
</dbReference>
<dbReference type="Gene3D" id="3.40.50.150">
    <property type="entry name" value="Vaccinia Virus protein VP39"/>
    <property type="match status" value="1"/>
</dbReference>
<dbReference type="Proteomes" id="UP000663879">
    <property type="component" value="Unassembled WGS sequence"/>
</dbReference>
<feature type="region of interest" description="Disordered" evidence="13">
    <location>
        <begin position="1"/>
        <end position="31"/>
    </location>
</feature>
<dbReference type="InterPro" id="IPR055135">
    <property type="entry name" value="PRMT_dom"/>
</dbReference>